<protein>
    <recommendedName>
        <fullName evidence="5">WAP domain-containing protein</fullName>
    </recommendedName>
</protein>
<dbReference type="EnsemblMetazoa" id="XM_038217157.1">
    <property type="protein sequence ID" value="XP_038073085.1"/>
    <property type="gene ID" value="LOC119741414"/>
</dbReference>
<dbReference type="PRINTS" id="PR00003">
    <property type="entry name" value="4DISULPHCORE"/>
</dbReference>
<keyword evidence="1 4" id="KW-0732">Signal</keyword>
<dbReference type="InterPro" id="IPR050514">
    <property type="entry name" value="WAP_four-disulfide_core"/>
</dbReference>
<dbReference type="SMART" id="SM00217">
    <property type="entry name" value="WAP"/>
    <property type="match status" value="3"/>
</dbReference>
<feature type="domain" description="WAP" evidence="5">
    <location>
        <begin position="120"/>
        <end position="177"/>
    </location>
</feature>
<dbReference type="InterPro" id="IPR036645">
    <property type="entry name" value="Elafin-like_sf"/>
</dbReference>
<dbReference type="AlphaFoldDB" id="A0A914BB67"/>
<name>A0A914BB67_PATMI</name>
<reference evidence="6" key="1">
    <citation type="submission" date="2022-11" db="UniProtKB">
        <authorList>
            <consortium name="EnsemblMetazoa"/>
        </authorList>
    </citation>
    <scope>IDENTIFICATION</scope>
</reference>
<dbReference type="Proteomes" id="UP000887568">
    <property type="component" value="Unplaced"/>
</dbReference>
<dbReference type="SUPFAM" id="SSF57256">
    <property type="entry name" value="Elafin-like"/>
    <property type="match status" value="3"/>
</dbReference>
<organism evidence="6 7">
    <name type="scientific">Patiria miniata</name>
    <name type="common">Bat star</name>
    <name type="synonym">Asterina miniata</name>
    <dbReference type="NCBI Taxonomy" id="46514"/>
    <lineage>
        <taxon>Eukaryota</taxon>
        <taxon>Metazoa</taxon>
        <taxon>Echinodermata</taxon>
        <taxon>Eleutherozoa</taxon>
        <taxon>Asterozoa</taxon>
        <taxon>Asteroidea</taxon>
        <taxon>Valvatacea</taxon>
        <taxon>Valvatida</taxon>
        <taxon>Asterinidae</taxon>
        <taxon>Patiria</taxon>
    </lineage>
</organism>
<dbReference type="OMA" id="MSHEMEF"/>
<dbReference type="GO" id="GO:0004867">
    <property type="term" value="F:serine-type endopeptidase inhibitor activity"/>
    <property type="evidence" value="ECO:0007669"/>
    <property type="project" value="TreeGrafter"/>
</dbReference>
<dbReference type="PANTHER" id="PTHR19441">
    <property type="entry name" value="WHEY ACDIC PROTEIN WAP"/>
    <property type="match status" value="1"/>
</dbReference>
<dbReference type="InterPro" id="IPR008197">
    <property type="entry name" value="WAP_dom"/>
</dbReference>
<dbReference type="FunFam" id="4.10.75.10:FF:000001">
    <property type="entry name" value="Anosmin 1"/>
    <property type="match status" value="1"/>
</dbReference>
<dbReference type="GO" id="GO:0005615">
    <property type="term" value="C:extracellular space"/>
    <property type="evidence" value="ECO:0007669"/>
    <property type="project" value="TreeGrafter"/>
</dbReference>
<feature type="transmembrane region" description="Helical" evidence="3">
    <location>
        <begin position="283"/>
        <end position="304"/>
    </location>
</feature>
<dbReference type="PANTHER" id="PTHR19441:SF30">
    <property type="entry name" value="ELAFIN"/>
    <property type="match status" value="1"/>
</dbReference>
<dbReference type="Pfam" id="PF00095">
    <property type="entry name" value="WAP"/>
    <property type="match status" value="3"/>
</dbReference>
<keyword evidence="3" id="KW-1133">Transmembrane helix</keyword>
<dbReference type="OrthoDB" id="6060011at2759"/>
<dbReference type="RefSeq" id="XP_038073085.1">
    <property type="nucleotide sequence ID" value="XM_038217157.1"/>
</dbReference>
<evidence type="ECO:0000313" key="6">
    <source>
        <dbReference type="EnsemblMetazoa" id="XP_038073085.1"/>
    </source>
</evidence>
<keyword evidence="2" id="KW-1015">Disulfide bond</keyword>
<sequence>MELKIPFCLIFMLTGGAAEWKPGQCPISDGGQLGICVQECAVDFDCYGNQKCCKNGCGMTCRYPENIGVPHAGLCPAVNSSEPAMCIDPPPCDIDQDCVSHEKCCFTGCSFMCVASERREENRLGMCPAEVPSILRQTRQDPVKTNCTVRCADDRDCDVDRKCCNDAVCGRTCTEPVYACYHNGRIYQNHENIVESDGCSSCSCLDGFLACKQIYCGKITSVAIQQPLCVHVHKIPEAHQNEDCKLIQQTIQQSNMCSIVQSLCSWLSFSILIIDPALDKIRILTICLIALGGVCLVGSILSFLKYQHSKRSCSIRNKGKNQAVNMMSHEMEFLDPIPTKV</sequence>
<evidence type="ECO:0000256" key="4">
    <source>
        <dbReference type="SAM" id="SignalP"/>
    </source>
</evidence>
<accession>A0A914BB67</accession>
<dbReference type="GO" id="GO:0045087">
    <property type="term" value="P:innate immune response"/>
    <property type="evidence" value="ECO:0007669"/>
    <property type="project" value="TreeGrafter"/>
</dbReference>
<dbReference type="GeneID" id="119741414"/>
<evidence type="ECO:0000256" key="2">
    <source>
        <dbReference type="ARBA" id="ARBA00023157"/>
    </source>
</evidence>
<keyword evidence="7" id="KW-1185">Reference proteome</keyword>
<dbReference type="GO" id="GO:0019731">
    <property type="term" value="P:antibacterial humoral response"/>
    <property type="evidence" value="ECO:0007669"/>
    <property type="project" value="TreeGrafter"/>
</dbReference>
<dbReference type="CDD" id="cd00199">
    <property type="entry name" value="WAP"/>
    <property type="match status" value="1"/>
</dbReference>
<feature type="domain" description="WAP" evidence="5">
    <location>
        <begin position="18"/>
        <end position="65"/>
    </location>
</feature>
<keyword evidence="3" id="KW-0472">Membrane</keyword>
<evidence type="ECO:0000259" key="5">
    <source>
        <dbReference type="PROSITE" id="PS51390"/>
    </source>
</evidence>
<evidence type="ECO:0000256" key="3">
    <source>
        <dbReference type="SAM" id="Phobius"/>
    </source>
</evidence>
<evidence type="ECO:0000256" key="1">
    <source>
        <dbReference type="ARBA" id="ARBA00022729"/>
    </source>
</evidence>
<feature type="chain" id="PRO_5037700517" description="WAP domain-containing protein" evidence="4">
    <location>
        <begin position="19"/>
        <end position="341"/>
    </location>
</feature>
<dbReference type="PROSITE" id="PS51390">
    <property type="entry name" value="WAP"/>
    <property type="match status" value="3"/>
</dbReference>
<dbReference type="Gene3D" id="4.10.75.10">
    <property type="entry name" value="Elafin-like"/>
    <property type="match status" value="3"/>
</dbReference>
<evidence type="ECO:0000313" key="7">
    <source>
        <dbReference type="Proteomes" id="UP000887568"/>
    </source>
</evidence>
<keyword evidence="3" id="KW-0812">Transmembrane</keyword>
<feature type="signal peptide" evidence="4">
    <location>
        <begin position="1"/>
        <end position="18"/>
    </location>
</feature>
<feature type="domain" description="WAP" evidence="5">
    <location>
        <begin position="68"/>
        <end position="117"/>
    </location>
</feature>
<proteinExistence type="predicted"/>